<dbReference type="GO" id="GO:0004519">
    <property type="term" value="F:endonuclease activity"/>
    <property type="evidence" value="ECO:0007669"/>
    <property type="project" value="UniProtKB-KW"/>
</dbReference>
<keyword evidence="2" id="KW-0378">Hydrolase</keyword>
<keyword evidence="2" id="KW-0808">Transferase</keyword>
<feature type="signal peptide" evidence="1">
    <location>
        <begin position="1"/>
        <end position="22"/>
    </location>
</feature>
<reference evidence="2" key="1">
    <citation type="submission" date="2019-12" db="EMBL/GenBank/DDBJ databases">
        <title>The sialotranscriptome of the gopher-tortoise tick, Amblyomma tuberculatum.</title>
        <authorList>
            <person name="Karim S."/>
            <person name="Andersen J."/>
            <person name="Kumar D."/>
            <person name="Adamson S."/>
            <person name="Ennen J."/>
            <person name="Qualis C.P."/>
            <person name="Ribeiro J.M.C."/>
        </authorList>
    </citation>
    <scope>NUCLEOTIDE SEQUENCE</scope>
    <source>
        <strain evidence="2">Removed</strain>
        <tissue evidence="2">Salivary glands</tissue>
    </source>
</reference>
<protein>
    <submittedName>
        <fullName evidence="2">Putative endonuclease/reverse transcriptase</fullName>
    </submittedName>
</protein>
<keyword evidence="2" id="KW-0695">RNA-directed DNA polymerase</keyword>
<dbReference type="GO" id="GO:0003964">
    <property type="term" value="F:RNA-directed DNA polymerase activity"/>
    <property type="evidence" value="ECO:0007669"/>
    <property type="project" value="UniProtKB-KW"/>
</dbReference>
<keyword evidence="2" id="KW-0540">Nuclease</keyword>
<organism evidence="2">
    <name type="scientific">Amblyomma tuberculatum</name>
    <dbReference type="NCBI Taxonomy" id="48802"/>
    <lineage>
        <taxon>Eukaryota</taxon>
        <taxon>Metazoa</taxon>
        <taxon>Ecdysozoa</taxon>
        <taxon>Arthropoda</taxon>
        <taxon>Chelicerata</taxon>
        <taxon>Arachnida</taxon>
        <taxon>Acari</taxon>
        <taxon>Parasitiformes</taxon>
        <taxon>Ixodida</taxon>
        <taxon>Ixodoidea</taxon>
        <taxon>Ixodidae</taxon>
        <taxon>Amblyomminae</taxon>
        <taxon>Amblyomma</taxon>
    </lineage>
</organism>
<accession>A0A6M2E323</accession>
<keyword evidence="2" id="KW-0255">Endonuclease</keyword>
<dbReference type="EMBL" id="GIDH01000821">
    <property type="protein sequence ID" value="NOV52764.1"/>
    <property type="molecule type" value="Transcribed_RNA"/>
</dbReference>
<evidence type="ECO:0000313" key="2">
    <source>
        <dbReference type="EMBL" id="NOV52764.1"/>
    </source>
</evidence>
<dbReference type="AlphaFoldDB" id="A0A6M2E323"/>
<keyword evidence="1" id="KW-0732">Signal</keyword>
<keyword evidence="2" id="KW-0548">Nucleotidyltransferase</keyword>
<sequence>MWPAFCDFFLIVYILRFQWVLSDGIEYSCRRLSSSPFSSMWYHNSIMELYQLAQFSSLCQRTASVTNMKAYLRLPLLSTRTKLSRLCLFHKIYYHNSTLYLIWIQPPSYISFRRNHSRKVHISRSNMIR</sequence>
<name>A0A6M2E323_9ACAR</name>
<proteinExistence type="predicted"/>
<feature type="chain" id="PRO_5026658813" evidence="1">
    <location>
        <begin position="23"/>
        <end position="129"/>
    </location>
</feature>
<evidence type="ECO:0000256" key="1">
    <source>
        <dbReference type="SAM" id="SignalP"/>
    </source>
</evidence>